<accession>A0AAV2AK22</accession>
<dbReference type="Proteomes" id="UP001497382">
    <property type="component" value="Unassembled WGS sequence"/>
</dbReference>
<keyword evidence="2" id="KW-1185">Reference proteome</keyword>
<organism evidence="1 2">
    <name type="scientific">Larinioides sclopetarius</name>
    <dbReference type="NCBI Taxonomy" id="280406"/>
    <lineage>
        <taxon>Eukaryota</taxon>
        <taxon>Metazoa</taxon>
        <taxon>Ecdysozoa</taxon>
        <taxon>Arthropoda</taxon>
        <taxon>Chelicerata</taxon>
        <taxon>Arachnida</taxon>
        <taxon>Araneae</taxon>
        <taxon>Araneomorphae</taxon>
        <taxon>Entelegynae</taxon>
        <taxon>Araneoidea</taxon>
        <taxon>Araneidae</taxon>
        <taxon>Larinioides</taxon>
    </lineage>
</organism>
<feature type="non-terminal residue" evidence="1">
    <location>
        <position position="1"/>
    </location>
</feature>
<protein>
    <submittedName>
        <fullName evidence="1">Uncharacterized protein</fullName>
    </submittedName>
</protein>
<sequence length="71" mass="7860">ASCLETLEGLKIFAEYIVKLRRLRNLDIEVLNFCLFSLKVKGVDQNTVDEALDGNEACGGLSKLCVPMVSR</sequence>
<reference evidence="1 2" key="1">
    <citation type="submission" date="2024-04" db="EMBL/GenBank/DDBJ databases">
        <authorList>
            <person name="Rising A."/>
            <person name="Reimegard J."/>
            <person name="Sonavane S."/>
            <person name="Akerstrom W."/>
            <person name="Nylinder S."/>
            <person name="Hedman E."/>
            <person name="Kallberg Y."/>
        </authorList>
    </citation>
    <scope>NUCLEOTIDE SEQUENCE [LARGE SCALE GENOMIC DNA]</scope>
</reference>
<proteinExistence type="predicted"/>
<name>A0AAV2AK22_9ARAC</name>
<evidence type="ECO:0000313" key="1">
    <source>
        <dbReference type="EMBL" id="CAL1284186.1"/>
    </source>
</evidence>
<evidence type="ECO:0000313" key="2">
    <source>
        <dbReference type="Proteomes" id="UP001497382"/>
    </source>
</evidence>
<dbReference type="EMBL" id="CAXIEN010000177">
    <property type="protein sequence ID" value="CAL1284186.1"/>
    <property type="molecule type" value="Genomic_DNA"/>
</dbReference>
<dbReference type="AlphaFoldDB" id="A0AAV2AK22"/>
<gene>
    <name evidence="1" type="ORF">LARSCL_LOCUS13013</name>
</gene>
<comment type="caution">
    <text evidence="1">The sequence shown here is derived from an EMBL/GenBank/DDBJ whole genome shotgun (WGS) entry which is preliminary data.</text>
</comment>